<dbReference type="OrthoDB" id="1692525at2"/>
<dbReference type="EMBL" id="QAON01000019">
    <property type="protein sequence ID" value="PTQ87366.1"/>
    <property type="molecule type" value="Genomic_DNA"/>
</dbReference>
<dbReference type="Proteomes" id="UP000244223">
    <property type="component" value="Unassembled WGS sequence"/>
</dbReference>
<keyword evidence="2" id="KW-1185">Reference proteome</keyword>
<dbReference type="AlphaFoldDB" id="A0A2T5IU83"/>
<accession>A0A2T5IU83</accession>
<protein>
    <submittedName>
        <fullName evidence="1">Uncharacterized protein</fullName>
    </submittedName>
</protein>
<evidence type="ECO:0000313" key="2">
    <source>
        <dbReference type="Proteomes" id="UP000244223"/>
    </source>
</evidence>
<reference evidence="1 2" key="1">
    <citation type="submission" date="2018-04" db="EMBL/GenBank/DDBJ databases">
        <title>Genomic Encyclopedia of Archaeal and Bacterial Type Strains, Phase II (KMG-II): from individual species to whole genera.</title>
        <authorList>
            <person name="Goeker M."/>
        </authorList>
    </citation>
    <scope>NUCLEOTIDE SEQUENCE [LARGE SCALE GENOMIC DNA]</scope>
    <source>
        <strain evidence="1 2">DSM 5822</strain>
    </source>
</reference>
<evidence type="ECO:0000313" key="1">
    <source>
        <dbReference type="EMBL" id="PTQ87366.1"/>
    </source>
</evidence>
<organism evidence="1 2">
    <name type="scientific">Agitococcus lubricus</name>
    <dbReference type="NCBI Taxonomy" id="1077255"/>
    <lineage>
        <taxon>Bacteria</taxon>
        <taxon>Pseudomonadati</taxon>
        <taxon>Pseudomonadota</taxon>
        <taxon>Gammaproteobacteria</taxon>
        <taxon>Moraxellales</taxon>
        <taxon>Moraxellaceae</taxon>
        <taxon>Agitococcus</taxon>
    </lineage>
</organism>
<comment type="caution">
    <text evidence="1">The sequence shown here is derived from an EMBL/GenBank/DDBJ whole genome shotgun (WGS) entry which is preliminary data.</text>
</comment>
<dbReference type="RefSeq" id="WP_107866781.1">
    <property type="nucleotide sequence ID" value="NZ_QAON01000019.1"/>
</dbReference>
<sequence>MRDKKKLEDQGSMMLIQKHQLHEAHNQLGRIGGVLDKMLDEQQKNEEILETLIAQAELVIANSNISIVLEDDEHLLVEESLYIEIEHTPSEGIQQISTIDYIEISNSSDWSDYQERALEYANRNGIDLEGDPFRNLMSISQRIELEKRIREEFSIKGAKCDKYDYMVAGTCGLIGGLLDVFFVGTPGQGGLTGFADELTDKAVQQFASYCGWKGHREGQDPTASAIGFLERIYKVNYDHRHGGDVDRRFDMSTRNHHIKSLGHSPDIVGLFFSILDQFNSTAHFIDDGRIISVDTETFELKGSNFTSKLIAGFANWLGHLFSDVAGSSGALGRGSGIPIPFYSLLQFINVGQFGQHRQSFAKIVVQVFEQGYDLRHGIAMAIPVLVTELLTRIMWVVKRRFYHDYLWSECIPTANDPELRRMLLIAHGSLCLVDTTDATLRSGGNIIQFLLRTNMIAWIRFGTLALKELQVWYKEGGLNIDAIDDYLDAECERLLKV</sequence>
<name>A0A2T5IU83_9GAMM</name>
<proteinExistence type="predicted"/>
<gene>
    <name evidence="1" type="ORF">C8N29_11913</name>
</gene>